<reference evidence="1" key="1">
    <citation type="submission" date="2021-01" db="EMBL/GenBank/DDBJ databases">
        <authorList>
            <person name="Corre E."/>
            <person name="Pelletier E."/>
            <person name="Niang G."/>
            <person name="Scheremetjew M."/>
            <person name="Finn R."/>
            <person name="Kale V."/>
            <person name="Holt S."/>
            <person name="Cochrane G."/>
            <person name="Meng A."/>
            <person name="Brown T."/>
            <person name="Cohen L."/>
        </authorList>
    </citation>
    <scope>NUCLEOTIDE SEQUENCE</scope>
    <source>
        <strain evidence="1">MM31A-1</strain>
    </source>
</reference>
<dbReference type="EMBL" id="HBIO01027131">
    <property type="protein sequence ID" value="CAE0475983.1"/>
    <property type="molecule type" value="Transcribed_RNA"/>
</dbReference>
<evidence type="ECO:0000313" key="1">
    <source>
        <dbReference type="EMBL" id="CAE0475983.1"/>
    </source>
</evidence>
<organism evidence="1">
    <name type="scientific">Chaetoceros debilis</name>
    <dbReference type="NCBI Taxonomy" id="122233"/>
    <lineage>
        <taxon>Eukaryota</taxon>
        <taxon>Sar</taxon>
        <taxon>Stramenopiles</taxon>
        <taxon>Ochrophyta</taxon>
        <taxon>Bacillariophyta</taxon>
        <taxon>Coscinodiscophyceae</taxon>
        <taxon>Chaetocerotophycidae</taxon>
        <taxon>Chaetocerotales</taxon>
        <taxon>Chaetocerotaceae</taxon>
        <taxon>Chaetoceros</taxon>
    </lineage>
</organism>
<accession>A0A6S8ZG49</accession>
<proteinExistence type="predicted"/>
<dbReference type="AlphaFoldDB" id="A0A6S8ZG49"/>
<sequence>MPGRDLDESDIHRLWKEKADYMTQQQQQTLIQSLQQQTIDESKQEKVRMTQQILERDTELHKTKASLASLTHALSVREGDVKELRSTLSSHNSTIIHFKHEISSGEGQGRDRLEVVNSLQHALSKRKEQLRELNWHNNDKIRQYRKQH</sequence>
<protein>
    <submittedName>
        <fullName evidence="1">Uncharacterized protein</fullName>
    </submittedName>
</protein>
<evidence type="ECO:0000313" key="2">
    <source>
        <dbReference type="EMBL" id="CAE0475984.1"/>
    </source>
</evidence>
<dbReference type="EMBL" id="HBIO01027133">
    <property type="protein sequence ID" value="CAE0475984.1"/>
    <property type="molecule type" value="Transcribed_RNA"/>
</dbReference>
<gene>
    <name evidence="1" type="ORF">CDEB00056_LOCUS20836</name>
    <name evidence="2" type="ORF">CDEB00056_LOCUS20837</name>
</gene>
<name>A0A6S8ZG49_9STRA</name>